<evidence type="ECO:0000313" key="2">
    <source>
        <dbReference type="Proteomes" id="UP000800096"/>
    </source>
</evidence>
<proteinExistence type="predicted"/>
<name>A0A6A5QG13_AMPQU</name>
<reference evidence="1" key="1">
    <citation type="journal article" date="2020" name="Stud. Mycol.">
        <title>101 Dothideomycetes genomes: a test case for predicting lifestyles and emergence of pathogens.</title>
        <authorList>
            <person name="Haridas S."/>
            <person name="Albert R."/>
            <person name="Binder M."/>
            <person name="Bloem J."/>
            <person name="Labutti K."/>
            <person name="Salamov A."/>
            <person name="Andreopoulos B."/>
            <person name="Baker S."/>
            <person name="Barry K."/>
            <person name="Bills G."/>
            <person name="Bluhm B."/>
            <person name="Cannon C."/>
            <person name="Castanera R."/>
            <person name="Culley D."/>
            <person name="Daum C."/>
            <person name="Ezra D."/>
            <person name="Gonzalez J."/>
            <person name="Henrissat B."/>
            <person name="Kuo A."/>
            <person name="Liang C."/>
            <person name="Lipzen A."/>
            <person name="Lutzoni F."/>
            <person name="Magnuson J."/>
            <person name="Mondo S."/>
            <person name="Nolan M."/>
            <person name="Ohm R."/>
            <person name="Pangilinan J."/>
            <person name="Park H.-J."/>
            <person name="Ramirez L."/>
            <person name="Alfaro M."/>
            <person name="Sun H."/>
            <person name="Tritt A."/>
            <person name="Yoshinaga Y."/>
            <person name="Zwiers L.-H."/>
            <person name="Turgeon B."/>
            <person name="Goodwin S."/>
            <person name="Spatafora J."/>
            <person name="Crous P."/>
            <person name="Grigoriev I."/>
        </authorList>
    </citation>
    <scope>NUCLEOTIDE SEQUENCE</scope>
    <source>
        <strain evidence="1">HMLAC05119</strain>
    </source>
</reference>
<dbReference type="EMBL" id="ML979139">
    <property type="protein sequence ID" value="KAF1913037.1"/>
    <property type="molecule type" value="Genomic_DNA"/>
</dbReference>
<accession>A0A6A5QG13</accession>
<evidence type="ECO:0000313" key="1">
    <source>
        <dbReference type="EMBL" id="KAF1913037.1"/>
    </source>
</evidence>
<keyword evidence="2" id="KW-1185">Reference proteome</keyword>
<dbReference type="Proteomes" id="UP000800096">
    <property type="component" value="Unassembled WGS sequence"/>
</dbReference>
<sequence length="108" mass="11660">MPPTLPSPLRHGLGSWFASPAIPSIATHCATCFDKRCSMRIQRPLGACRRRTERTLFLSVVTSTTPKPFLPASASSMAQEPWKHETCALDAGPLVASPCPRAAVSSKR</sequence>
<dbReference type="AlphaFoldDB" id="A0A6A5QG13"/>
<organism evidence="1 2">
    <name type="scientific">Ampelomyces quisqualis</name>
    <name type="common">Powdery mildew agent</name>
    <dbReference type="NCBI Taxonomy" id="50730"/>
    <lineage>
        <taxon>Eukaryota</taxon>
        <taxon>Fungi</taxon>
        <taxon>Dikarya</taxon>
        <taxon>Ascomycota</taxon>
        <taxon>Pezizomycotina</taxon>
        <taxon>Dothideomycetes</taxon>
        <taxon>Pleosporomycetidae</taxon>
        <taxon>Pleosporales</taxon>
        <taxon>Pleosporineae</taxon>
        <taxon>Phaeosphaeriaceae</taxon>
        <taxon>Ampelomyces</taxon>
    </lineage>
</organism>
<protein>
    <submittedName>
        <fullName evidence="1">Uncharacterized protein</fullName>
    </submittedName>
</protein>
<gene>
    <name evidence="1" type="ORF">BDU57DRAFT_521705</name>
</gene>